<comment type="caution">
    <text evidence="7">The sequence shown here is derived from an EMBL/GenBank/DDBJ whole genome shotgun (WGS) entry which is preliminary data.</text>
</comment>
<dbReference type="Proteomes" id="UP000837801">
    <property type="component" value="Unassembled WGS sequence"/>
</dbReference>
<keyword evidence="4 6" id="KW-1133">Transmembrane helix</keyword>
<dbReference type="PANTHER" id="PTHR45649:SF6">
    <property type="entry name" value="GABA-SPECIFIC PERMEASE"/>
    <property type="match status" value="1"/>
</dbReference>
<evidence type="ECO:0000313" key="8">
    <source>
        <dbReference type="Proteomes" id="UP000837801"/>
    </source>
</evidence>
<evidence type="ECO:0000256" key="6">
    <source>
        <dbReference type="SAM" id="Phobius"/>
    </source>
</evidence>
<feature type="transmembrane region" description="Helical" evidence="6">
    <location>
        <begin position="66"/>
        <end position="87"/>
    </location>
</feature>
<name>A0A9P0QMI4_9ASCO</name>
<accession>A0A9P0QMI4</accession>
<feature type="transmembrane region" description="Helical" evidence="6">
    <location>
        <begin position="352"/>
        <end position="375"/>
    </location>
</feature>
<evidence type="ECO:0000313" key="7">
    <source>
        <dbReference type="EMBL" id="CAH2352002.1"/>
    </source>
</evidence>
<dbReference type="PANTHER" id="PTHR45649">
    <property type="entry name" value="AMINO-ACID PERMEASE BAT1"/>
    <property type="match status" value="1"/>
</dbReference>
<feature type="transmembrane region" description="Helical" evidence="6">
    <location>
        <begin position="99"/>
        <end position="122"/>
    </location>
</feature>
<evidence type="ECO:0000256" key="2">
    <source>
        <dbReference type="ARBA" id="ARBA00022448"/>
    </source>
</evidence>
<feature type="transmembrane region" description="Helical" evidence="6">
    <location>
        <begin position="474"/>
        <end position="493"/>
    </location>
</feature>
<evidence type="ECO:0000256" key="1">
    <source>
        <dbReference type="ARBA" id="ARBA00004141"/>
    </source>
</evidence>
<organism evidence="7 8">
    <name type="scientific">[Candida] railenensis</name>
    <dbReference type="NCBI Taxonomy" id="45579"/>
    <lineage>
        <taxon>Eukaryota</taxon>
        <taxon>Fungi</taxon>
        <taxon>Dikarya</taxon>
        <taxon>Ascomycota</taxon>
        <taxon>Saccharomycotina</taxon>
        <taxon>Pichiomycetes</taxon>
        <taxon>Debaryomycetaceae</taxon>
        <taxon>Kurtzmaniella</taxon>
    </lineage>
</organism>
<keyword evidence="3 6" id="KW-0812">Transmembrane</keyword>
<feature type="transmembrane region" description="Helical" evidence="6">
    <location>
        <begin position="403"/>
        <end position="424"/>
    </location>
</feature>
<proteinExistence type="predicted"/>
<keyword evidence="8" id="KW-1185">Reference proteome</keyword>
<reference evidence="7" key="1">
    <citation type="submission" date="2022-03" db="EMBL/GenBank/DDBJ databases">
        <authorList>
            <person name="Legras J.-L."/>
            <person name="Devillers H."/>
            <person name="Grondin C."/>
        </authorList>
    </citation>
    <scope>NUCLEOTIDE SEQUENCE</scope>
    <source>
        <strain evidence="7">CLIB 1423</strain>
    </source>
</reference>
<dbReference type="EMBL" id="CAKXYY010000005">
    <property type="protein sequence ID" value="CAH2352002.1"/>
    <property type="molecule type" value="Genomic_DNA"/>
</dbReference>
<evidence type="ECO:0000256" key="3">
    <source>
        <dbReference type="ARBA" id="ARBA00022692"/>
    </source>
</evidence>
<protein>
    <submittedName>
        <fullName evidence="7">GABA-specific permease</fullName>
    </submittedName>
</protein>
<dbReference type="Gene3D" id="1.20.1740.10">
    <property type="entry name" value="Amino acid/polyamine transporter I"/>
    <property type="match status" value="1"/>
</dbReference>
<dbReference type="OrthoDB" id="4476201at2759"/>
<feature type="transmembrane region" description="Helical" evidence="6">
    <location>
        <begin position="258"/>
        <end position="280"/>
    </location>
</feature>
<feature type="transmembrane region" description="Helical" evidence="6">
    <location>
        <begin position="220"/>
        <end position="238"/>
    </location>
</feature>
<dbReference type="InterPro" id="IPR002293">
    <property type="entry name" value="AA/rel_permease1"/>
</dbReference>
<comment type="subcellular location">
    <subcellularLocation>
        <location evidence="1">Membrane</location>
        <topology evidence="1">Multi-pass membrane protein</topology>
    </subcellularLocation>
</comment>
<evidence type="ECO:0000256" key="5">
    <source>
        <dbReference type="ARBA" id="ARBA00023136"/>
    </source>
</evidence>
<feature type="transmembrane region" description="Helical" evidence="6">
    <location>
        <begin position="301"/>
        <end position="326"/>
    </location>
</feature>
<sequence length="560" mass="60709">MPNLKAVKSTVSLHTVRSKAGDHVHQVLSNRSELRVLSVDAGKVGDEDLLADIGYKQELNRSYSTIQIFGIAFSIMGLLPSIASTIGSGLDYGAVGLTWGWFCSGFFILSIGVSMSILSSAIPTSGGLYYWTNYYAPDNMKVILSFLIGCSNSMGLISGFCSINYGFASEIASAVYISKDGDFDITNPILYGIFAACCVSHIALCCATSKHTAYLQSFSIYINVFIIVLFIIAVPIGASKKNGFNDSSFIFGNTTNETNWTAGWSFMLSWMPAIWTIGAFDSCVHMSEEAKNATRGVPIGIIGSITVCWVIGWIICIVACACMQNGDVDAVVSPTTGQSMAQIIYDCLGKEWAVAFMSLIAFAQYVMGASILTAASRQIWAFARDDGLPFHSYVKVINPTLKVPLRATIFGGLFGLIIGLLILIDETAASALFSLAVASNYLSWGMPVFLVLLPHGSKKFKPGYFTLGKVGNTIVHCITVVWIVYVIIMSMFPSSKTVDKETMNYTVVINVGVWILALVYYFVYGYKVFSGPKSNLEGEHDGSVDEDLVNIDAQLLEDKS</sequence>
<keyword evidence="5 6" id="KW-0472">Membrane</keyword>
<dbReference type="PIRSF" id="PIRSF006060">
    <property type="entry name" value="AA_transporter"/>
    <property type="match status" value="1"/>
</dbReference>
<feature type="transmembrane region" description="Helical" evidence="6">
    <location>
        <begin position="142"/>
        <end position="168"/>
    </location>
</feature>
<dbReference type="GO" id="GO:0016020">
    <property type="term" value="C:membrane"/>
    <property type="evidence" value="ECO:0007669"/>
    <property type="project" value="UniProtKB-SubCell"/>
</dbReference>
<dbReference type="GO" id="GO:0022857">
    <property type="term" value="F:transmembrane transporter activity"/>
    <property type="evidence" value="ECO:0007669"/>
    <property type="project" value="InterPro"/>
</dbReference>
<evidence type="ECO:0000256" key="4">
    <source>
        <dbReference type="ARBA" id="ARBA00022989"/>
    </source>
</evidence>
<feature type="transmembrane region" description="Helical" evidence="6">
    <location>
        <begin position="505"/>
        <end position="524"/>
    </location>
</feature>
<dbReference type="AlphaFoldDB" id="A0A9P0QMI4"/>
<keyword evidence="2" id="KW-0813">Transport</keyword>
<dbReference type="Pfam" id="PF13520">
    <property type="entry name" value="AA_permease_2"/>
    <property type="match status" value="1"/>
</dbReference>
<gene>
    <name evidence="7" type="ORF">CLIB1423_05S03422</name>
</gene>
<feature type="transmembrane region" description="Helical" evidence="6">
    <location>
        <begin position="430"/>
        <end position="453"/>
    </location>
</feature>
<feature type="transmembrane region" description="Helical" evidence="6">
    <location>
        <begin position="188"/>
        <end position="208"/>
    </location>
</feature>